<proteinExistence type="predicted"/>
<dbReference type="PANTHER" id="PTHR30137:SF8">
    <property type="entry name" value="BLR5498 PROTEIN"/>
    <property type="match status" value="1"/>
</dbReference>
<keyword evidence="2" id="KW-0503">Monooxygenase</keyword>
<accession>A0ABU1UI73</accession>
<sequence>MKFGVMHLFPADGEDRDVLLDTVDDIALADELGFDSAWLAEHHFSRYGLLGNPLMLGAMLAERTKRITLGTAVLVLPFHDPIRLAEDAALLDNLSGGRLQLGVGRGYQPKEFRGFGKNVEDNKELYQETLDIMQLAWNEEKWSYHGKHYDYDDMEIFPKPYTPGGPPVVHACSSRESYRARGLRGDPIISSPQFTPLSLMQKNFDSYKAALGESGHDINDFELPYMQQVWCGDDHRDLVAVSEAALAYYKQVGQVIPGSGEAAENERQYYDAVRRNIDLLNLERTLTHGGNFGSIDQVVDTLGTLEQELGITHYIGWFRIPVLDPKIARSSMERFASEVIPQLRRPERVSATSSV</sequence>
<reference evidence="4 5" key="1">
    <citation type="submission" date="2023-07" db="EMBL/GenBank/DDBJ databases">
        <title>Sorghum-associated microbial communities from plants grown in Nebraska, USA.</title>
        <authorList>
            <person name="Schachtman D."/>
        </authorList>
    </citation>
    <scope>NUCLEOTIDE SEQUENCE [LARGE SCALE GENOMIC DNA]</scope>
    <source>
        <strain evidence="4 5">BE167</strain>
    </source>
</reference>
<dbReference type="InterPro" id="IPR036661">
    <property type="entry name" value="Luciferase-like_sf"/>
</dbReference>
<feature type="domain" description="Luciferase-like" evidence="3">
    <location>
        <begin position="1"/>
        <end position="312"/>
    </location>
</feature>
<protein>
    <submittedName>
        <fullName evidence="4">Alkanesulfonate monooxygenase SsuD/methylene tetrahydromethanopterin reductase-like flavin-dependent oxidoreductase (Luciferase family)</fullName>
    </submittedName>
</protein>
<dbReference type="Pfam" id="PF00296">
    <property type="entry name" value="Bac_luciferase"/>
    <property type="match status" value="1"/>
</dbReference>
<dbReference type="Gene3D" id="3.20.20.30">
    <property type="entry name" value="Luciferase-like domain"/>
    <property type="match status" value="1"/>
</dbReference>
<keyword evidence="1" id="KW-0560">Oxidoreductase</keyword>
<evidence type="ECO:0000256" key="2">
    <source>
        <dbReference type="ARBA" id="ARBA00023033"/>
    </source>
</evidence>
<comment type="caution">
    <text evidence="4">The sequence shown here is derived from an EMBL/GenBank/DDBJ whole genome shotgun (WGS) entry which is preliminary data.</text>
</comment>
<evidence type="ECO:0000259" key="3">
    <source>
        <dbReference type="Pfam" id="PF00296"/>
    </source>
</evidence>
<keyword evidence="5" id="KW-1185">Reference proteome</keyword>
<name>A0ABU1UI73_9MICC</name>
<dbReference type="EMBL" id="JAVDVQ010000033">
    <property type="protein sequence ID" value="MDR7084830.1"/>
    <property type="molecule type" value="Genomic_DNA"/>
</dbReference>
<evidence type="ECO:0000313" key="5">
    <source>
        <dbReference type="Proteomes" id="UP001252243"/>
    </source>
</evidence>
<dbReference type="InterPro" id="IPR050766">
    <property type="entry name" value="Bact_Lucif_Oxidored"/>
</dbReference>
<dbReference type="InterPro" id="IPR011251">
    <property type="entry name" value="Luciferase-like_dom"/>
</dbReference>
<dbReference type="Proteomes" id="UP001252243">
    <property type="component" value="Unassembled WGS sequence"/>
</dbReference>
<gene>
    <name evidence="4" type="ORF">J2X01_004147</name>
</gene>
<evidence type="ECO:0000256" key="1">
    <source>
        <dbReference type="ARBA" id="ARBA00023002"/>
    </source>
</evidence>
<dbReference type="PANTHER" id="PTHR30137">
    <property type="entry name" value="LUCIFERASE-LIKE MONOOXYGENASE"/>
    <property type="match status" value="1"/>
</dbReference>
<organism evidence="4 5">
    <name type="scientific">Arthrobacter ginsengisoli</name>
    <dbReference type="NCBI Taxonomy" id="1356565"/>
    <lineage>
        <taxon>Bacteria</taxon>
        <taxon>Bacillati</taxon>
        <taxon>Actinomycetota</taxon>
        <taxon>Actinomycetes</taxon>
        <taxon>Micrococcales</taxon>
        <taxon>Micrococcaceae</taxon>
        <taxon>Arthrobacter</taxon>
    </lineage>
</organism>
<dbReference type="RefSeq" id="WP_310061848.1">
    <property type="nucleotide sequence ID" value="NZ_JAVDVQ010000033.1"/>
</dbReference>
<evidence type="ECO:0000313" key="4">
    <source>
        <dbReference type="EMBL" id="MDR7084830.1"/>
    </source>
</evidence>
<dbReference type="SUPFAM" id="SSF51679">
    <property type="entry name" value="Bacterial luciferase-like"/>
    <property type="match status" value="1"/>
</dbReference>